<feature type="non-terminal residue" evidence="1">
    <location>
        <position position="30"/>
    </location>
</feature>
<reference evidence="1" key="1">
    <citation type="submission" date="2021-06" db="EMBL/GenBank/DDBJ databases">
        <authorList>
            <person name="Hodson N. C."/>
            <person name="Mongue J. A."/>
            <person name="Jaron S. K."/>
        </authorList>
    </citation>
    <scope>NUCLEOTIDE SEQUENCE</scope>
</reference>
<protein>
    <submittedName>
        <fullName evidence="1">Uncharacterized protein</fullName>
    </submittedName>
</protein>
<keyword evidence="2" id="KW-1185">Reference proteome</keyword>
<proteinExistence type="predicted"/>
<sequence>MVVLARPHCLDSSVAVRMTSPVIYAKFRNR</sequence>
<dbReference type="AlphaFoldDB" id="A0A8J2KZK6"/>
<name>A0A8J2KZK6_9HEXA</name>
<gene>
    <name evidence="1" type="ORF">AFUS01_LOCUS36297</name>
</gene>
<evidence type="ECO:0000313" key="1">
    <source>
        <dbReference type="EMBL" id="CAG7826232.1"/>
    </source>
</evidence>
<organism evidence="1 2">
    <name type="scientific">Allacma fusca</name>
    <dbReference type="NCBI Taxonomy" id="39272"/>
    <lineage>
        <taxon>Eukaryota</taxon>
        <taxon>Metazoa</taxon>
        <taxon>Ecdysozoa</taxon>
        <taxon>Arthropoda</taxon>
        <taxon>Hexapoda</taxon>
        <taxon>Collembola</taxon>
        <taxon>Symphypleona</taxon>
        <taxon>Sminthuridae</taxon>
        <taxon>Allacma</taxon>
    </lineage>
</organism>
<accession>A0A8J2KZK6</accession>
<dbReference type="EMBL" id="CAJVCH010539100">
    <property type="protein sequence ID" value="CAG7826232.1"/>
    <property type="molecule type" value="Genomic_DNA"/>
</dbReference>
<evidence type="ECO:0000313" key="2">
    <source>
        <dbReference type="Proteomes" id="UP000708208"/>
    </source>
</evidence>
<dbReference type="Proteomes" id="UP000708208">
    <property type="component" value="Unassembled WGS sequence"/>
</dbReference>
<comment type="caution">
    <text evidence="1">The sequence shown here is derived from an EMBL/GenBank/DDBJ whole genome shotgun (WGS) entry which is preliminary data.</text>
</comment>